<evidence type="ECO:0000259" key="2">
    <source>
        <dbReference type="Pfam" id="PF12697"/>
    </source>
</evidence>
<sequence length="291" mass="32254">MEAGFVPLNGRPFYVRRWGDPSLPKLLLLHGFPEFGGAWGDLAHRLAANYHCIAPDQRGFGQSWAPPEVSDYTTSALVGDMATLVGNEALTVVGHDWGAAVAYGLAMFQPQLVERLIIMNGVHPVPFQRALATGGAQTSASQYIHFLRSDDAEEKLAADGFAKLLSLFSAHMDMSWLAGETRVAYLREWARDGRLRGMLNWYRASPLRVALPGVPLTDIPQFRVEKLQVHCPHLLIWGKDDTALLPEATHGLEDFAADLTRIEIQGADHWLHHQKPREVAQAIHGWVTARS</sequence>
<evidence type="ECO:0000313" key="4">
    <source>
        <dbReference type="Proteomes" id="UP000635142"/>
    </source>
</evidence>
<keyword evidence="1 3" id="KW-0378">Hydrolase</keyword>
<organism evidence="3 4">
    <name type="scientific">Sulfitobacter aestuariivivens</name>
    <dbReference type="NCBI Taxonomy" id="2766981"/>
    <lineage>
        <taxon>Bacteria</taxon>
        <taxon>Pseudomonadati</taxon>
        <taxon>Pseudomonadota</taxon>
        <taxon>Alphaproteobacteria</taxon>
        <taxon>Rhodobacterales</taxon>
        <taxon>Roseobacteraceae</taxon>
        <taxon>Sulfitobacter</taxon>
    </lineage>
</organism>
<accession>A0A927D0D2</accession>
<dbReference type="PRINTS" id="PR00412">
    <property type="entry name" value="EPOXHYDRLASE"/>
</dbReference>
<dbReference type="SUPFAM" id="SSF53474">
    <property type="entry name" value="alpha/beta-Hydrolases"/>
    <property type="match status" value="1"/>
</dbReference>
<dbReference type="PANTHER" id="PTHR43329">
    <property type="entry name" value="EPOXIDE HYDROLASE"/>
    <property type="match status" value="1"/>
</dbReference>
<protein>
    <submittedName>
        <fullName evidence="3">Alpha/beta hydrolase</fullName>
    </submittedName>
</protein>
<name>A0A927D0D2_9RHOB</name>
<dbReference type="Proteomes" id="UP000635142">
    <property type="component" value="Unassembled WGS sequence"/>
</dbReference>
<dbReference type="InterPro" id="IPR029058">
    <property type="entry name" value="AB_hydrolase_fold"/>
</dbReference>
<dbReference type="Pfam" id="PF12697">
    <property type="entry name" value="Abhydrolase_6"/>
    <property type="match status" value="1"/>
</dbReference>
<dbReference type="InterPro" id="IPR000639">
    <property type="entry name" value="Epox_hydrolase-like"/>
</dbReference>
<dbReference type="Gene3D" id="3.40.50.1820">
    <property type="entry name" value="alpha/beta hydrolase"/>
    <property type="match status" value="1"/>
</dbReference>
<evidence type="ECO:0000256" key="1">
    <source>
        <dbReference type="ARBA" id="ARBA00022801"/>
    </source>
</evidence>
<dbReference type="EMBL" id="JACTAG010000001">
    <property type="protein sequence ID" value="MBD3662730.1"/>
    <property type="molecule type" value="Genomic_DNA"/>
</dbReference>
<dbReference type="RefSeq" id="WP_191073740.1">
    <property type="nucleotide sequence ID" value="NZ_JACTAG010000001.1"/>
</dbReference>
<gene>
    <name evidence="3" type="ORF">H9Q16_02235</name>
</gene>
<proteinExistence type="predicted"/>
<comment type="caution">
    <text evidence="3">The sequence shown here is derived from an EMBL/GenBank/DDBJ whole genome shotgun (WGS) entry which is preliminary data.</text>
</comment>
<dbReference type="InterPro" id="IPR000073">
    <property type="entry name" value="AB_hydrolase_1"/>
</dbReference>
<dbReference type="PRINTS" id="PR00111">
    <property type="entry name" value="ABHYDROLASE"/>
</dbReference>
<feature type="domain" description="AB hydrolase-1" evidence="2">
    <location>
        <begin position="26"/>
        <end position="282"/>
    </location>
</feature>
<reference evidence="3" key="1">
    <citation type="submission" date="2020-08" db="EMBL/GenBank/DDBJ databases">
        <title>Sulfitobacter aestuariivivens sp. nov., isolated from a tidal flat.</title>
        <authorList>
            <person name="Park S."/>
            <person name="Yoon J.-H."/>
        </authorList>
    </citation>
    <scope>NUCLEOTIDE SEQUENCE</scope>
    <source>
        <strain evidence="3">TSTF-M16</strain>
    </source>
</reference>
<keyword evidence="4" id="KW-1185">Reference proteome</keyword>
<dbReference type="GO" id="GO:0016787">
    <property type="term" value="F:hydrolase activity"/>
    <property type="evidence" value="ECO:0007669"/>
    <property type="project" value="UniProtKB-KW"/>
</dbReference>
<dbReference type="AlphaFoldDB" id="A0A927D0D2"/>
<evidence type="ECO:0000313" key="3">
    <source>
        <dbReference type="EMBL" id="MBD3662730.1"/>
    </source>
</evidence>